<dbReference type="EMBL" id="JADBGG010000064">
    <property type="protein sequence ID" value="MBE1427367.1"/>
    <property type="molecule type" value="Genomic_DNA"/>
</dbReference>
<accession>A0ABR9HA55</accession>
<feature type="region of interest" description="Disordered" evidence="1">
    <location>
        <begin position="54"/>
        <end position="78"/>
    </location>
</feature>
<name>A0ABR9HA55_9BACT</name>
<reference evidence="2 3" key="1">
    <citation type="submission" date="2020-10" db="EMBL/GenBank/DDBJ databases">
        <title>Genomic Encyclopedia of Type Strains, Phase IV (KMG-IV): sequencing the most valuable type-strain genomes for metagenomic binning, comparative biology and taxonomic classification.</title>
        <authorList>
            <person name="Goeker M."/>
        </authorList>
    </citation>
    <scope>NUCLEOTIDE SEQUENCE [LARGE SCALE GENOMIC DNA]</scope>
    <source>
        <strain evidence="2 3">DSM 4194</strain>
    </source>
</reference>
<evidence type="ECO:0000313" key="3">
    <source>
        <dbReference type="Proteomes" id="UP000639010"/>
    </source>
</evidence>
<feature type="non-terminal residue" evidence="2">
    <location>
        <position position="1"/>
    </location>
</feature>
<feature type="compositionally biased region" description="Basic and acidic residues" evidence="1">
    <location>
        <begin position="12"/>
        <end position="24"/>
    </location>
</feature>
<evidence type="ECO:0000256" key="1">
    <source>
        <dbReference type="SAM" id="MobiDB-lite"/>
    </source>
</evidence>
<feature type="region of interest" description="Disordered" evidence="1">
    <location>
        <begin position="1"/>
        <end position="26"/>
    </location>
</feature>
<protein>
    <submittedName>
        <fullName evidence="2">Nuclease with TOPRIM domain</fullName>
    </submittedName>
</protein>
<organism evidence="2 3">
    <name type="scientific">Desulfomicrobium macestii</name>
    <dbReference type="NCBI Taxonomy" id="90731"/>
    <lineage>
        <taxon>Bacteria</taxon>
        <taxon>Pseudomonadati</taxon>
        <taxon>Thermodesulfobacteriota</taxon>
        <taxon>Desulfovibrionia</taxon>
        <taxon>Desulfovibrionales</taxon>
        <taxon>Desulfomicrobiaceae</taxon>
        <taxon>Desulfomicrobium</taxon>
    </lineage>
</organism>
<proteinExistence type="predicted"/>
<sequence length="78" mass="8769">HRDELSQAQARAEAERKAHKDELTQVRAEGAIEAARIREELTKAQGETTKLREELAEVRQSKPLLSPHKARKDGTLEG</sequence>
<comment type="caution">
    <text evidence="2">The sequence shown here is derived from an EMBL/GenBank/DDBJ whole genome shotgun (WGS) entry which is preliminary data.</text>
</comment>
<evidence type="ECO:0000313" key="2">
    <source>
        <dbReference type="EMBL" id="MBE1427367.1"/>
    </source>
</evidence>
<dbReference type="Proteomes" id="UP000639010">
    <property type="component" value="Unassembled WGS sequence"/>
</dbReference>
<gene>
    <name evidence="2" type="ORF">H4684_004061</name>
</gene>
<keyword evidence="3" id="KW-1185">Reference proteome</keyword>